<keyword evidence="2" id="KW-0808">Transferase</keyword>
<evidence type="ECO:0000313" key="2">
    <source>
        <dbReference type="EMBL" id="MPW24876.1"/>
    </source>
</evidence>
<evidence type="ECO:0000313" key="3">
    <source>
        <dbReference type="Proteomes" id="UP000440004"/>
    </source>
</evidence>
<dbReference type="AlphaFoldDB" id="A0A6A7K621"/>
<organism evidence="2 3">
    <name type="scientific">Alkalibaculum sporogenes</name>
    <dbReference type="NCBI Taxonomy" id="2655001"/>
    <lineage>
        <taxon>Bacteria</taxon>
        <taxon>Bacillati</taxon>
        <taxon>Bacillota</taxon>
        <taxon>Clostridia</taxon>
        <taxon>Eubacteriales</taxon>
        <taxon>Eubacteriaceae</taxon>
        <taxon>Alkalibaculum</taxon>
    </lineage>
</organism>
<feature type="domain" description="Gcp-like" evidence="1">
    <location>
        <begin position="33"/>
        <end position="152"/>
    </location>
</feature>
<dbReference type="CDD" id="cd24032">
    <property type="entry name" value="ASKHA_NBD_TsaB"/>
    <property type="match status" value="1"/>
</dbReference>
<name>A0A6A7K621_9FIRM</name>
<dbReference type="InterPro" id="IPR043129">
    <property type="entry name" value="ATPase_NBD"/>
</dbReference>
<dbReference type="GO" id="GO:0016740">
    <property type="term" value="F:transferase activity"/>
    <property type="evidence" value="ECO:0007669"/>
    <property type="project" value="UniProtKB-KW"/>
</dbReference>
<dbReference type="PANTHER" id="PTHR11735">
    <property type="entry name" value="TRNA N6-ADENOSINE THREONYLCARBAMOYLTRANSFERASE"/>
    <property type="match status" value="1"/>
</dbReference>
<evidence type="ECO:0000259" key="1">
    <source>
        <dbReference type="Pfam" id="PF00814"/>
    </source>
</evidence>
<dbReference type="SUPFAM" id="SSF53067">
    <property type="entry name" value="Actin-like ATPase domain"/>
    <property type="match status" value="2"/>
</dbReference>
<comment type="caution">
    <text evidence="2">The sequence shown here is derived from an EMBL/GenBank/DDBJ whole genome shotgun (WGS) entry which is preliminary data.</text>
</comment>
<reference evidence="2 3" key="1">
    <citation type="submission" date="2019-10" db="EMBL/GenBank/DDBJ databases">
        <title>Alkalibaculum tamaniensis sp.nov., a new alkaliphilic acetogen, isolated on methoxylated aromatics from a mud volcano.</title>
        <authorList>
            <person name="Khomyakova M.A."/>
            <person name="Merkel A.Y."/>
            <person name="Bonch-Osmolovskaya E.A."/>
            <person name="Slobodkin A.I."/>
        </authorList>
    </citation>
    <scope>NUCLEOTIDE SEQUENCE [LARGE SCALE GENOMIC DNA]</scope>
    <source>
        <strain evidence="2 3">M08DMB</strain>
    </source>
</reference>
<dbReference type="EMBL" id="WHNX01000004">
    <property type="protein sequence ID" value="MPW24876.1"/>
    <property type="molecule type" value="Genomic_DNA"/>
</dbReference>
<dbReference type="RefSeq" id="WP_152801799.1">
    <property type="nucleotide sequence ID" value="NZ_WHNX01000004.1"/>
</dbReference>
<dbReference type="InterPro" id="IPR000905">
    <property type="entry name" value="Gcp-like_dom"/>
</dbReference>
<accession>A0A6A7K621</accession>
<dbReference type="GO" id="GO:0002949">
    <property type="term" value="P:tRNA threonylcarbamoyladenosine modification"/>
    <property type="evidence" value="ECO:0007669"/>
    <property type="project" value="InterPro"/>
</dbReference>
<dbReference type="NCBIfam" id="TIGR03725">
    <property type="entry name" value="T6A_YeaZ"/>
    <property type="match status" value="1"/>
</dbReference>
<dbReference type="Pfam" id="PF00814">
    <property type="entry name" value="TsaD"/>
    <property type="match status" value="1"/>
</dbReference>
<sequence>MKILAIDTSTIVSSVALIDDKKLYSEITINCKNKNHSERLILLIDEVLNNSDLNIKDVDVFSCNIGPGSFTGLRIAIATIKGLAQSLKKPVIGASTLESLAYNLPYAQGIICPVMDAQKDEVYTCLYKWNQGQLVAITEQSVFTVAELLNVIKKQDERVILLGDSLNKFSPEVLEEYKDKILIAPIGDRMPKASSLGNLSLELVKKGYQVDHTQIEPNYMRKSQAEEQLALKNKKKV</sequence>
<dbReference type="InterPro" id="IPR022496">
    <property type="entry name" value="T6A_TsaB"/>
</dbReference>
<proteinExistence type="predicted"/>
<protein>
    <submittedName>
        <fullName evidence="2">tRNA (Adenosine(37)-N6)-threonylcarbamoyltransferase complex dimerization subunit type 1 TsaB</fullName>
    </submittedName>
</protein>
<gene>
    <name evidence="2" type="primary">tsaB</name>
    <name evidence="2" type="ORF">GC105_03610</name>
</gene>
<dbReference type="Gene3D" id="3.30.420.40">
    <property type="match status" value="2"/>
</dbReference>
<keyword evidence="3" id="KW-1185">Reference proteome</keyword>
<dbReference type="GO" id="GO:0005829">
    <property type="term" value="C:cytosol"/>
    <property type="evidence" value="ECO:0007669"/>
    <property type="project" value="TreeGrafter"/>
</dbReference>
<dbReference type="PANTHER" id="PTHR11735:SF11">
    <property type="entry name" value="TRNA THREONYLCARBAMOYLADENOSINE BIOSYNTHESIS PROTEIN TSAB"/>
    <property type="match status" value="1"/>
</dbReference>
<dbReference type="Proteomes" id="UP000440004">
    <property type="component" value="Unassembled WGS sequence"/>
</dbReference>